<organism evidence="1 2">
    <name type="scientific">Chryseobacterium lathyri</name>
    <dbReference type="NCBI Taxonomy" id="395933"/>
    <lineage>
        <taxon>Bacteria</taxon>
        <taxon>Pseudomonadati</taxon>
        <taxon>Bacteroidota</taxon>
        <taxon>Flavobacteriia</taxon>
        <taxon>Flavobacteriales</taxon>
        <taxon>Weeksellaceae</taxon>
        <taxon>Chryseobacterium group</taxon>
        <taxon>Chryseobacterium</taxon>
    </lineage>
</organism>
<protein>
    <submittedName>
        <fullName evidence="1">Uncharacterized protein</fullName>
    </submittedName>
</protein>
<keyword evidence="2" id="KW-1185">Reference proteome</keyword>
<dbReference type="Proteomes" id="UP001235513">
    <property type="component" value="Unassembled WGS sequence"/>
</dbReference>
<reference evidence="1 2" key="1">
    <citation type="submission" date="2023-07" db="EMBL/GenBank/DDBJ databases">
        <title>Sorghum-associated microbial communities from plants grown in Nebraska, USA.</title>
        <authorList>
            <person name="Schachtman D."/>
        </authorList>
    </citation>
    <scope>NUCLEOTIDE SEQUENCE [LARGE SCALE GENOMIC DNA]</scope>
    <source>
        <strain evidence="1 2">CC351</strain>
    </source>
</reference>
<accession>A0ABT9ST43</accession>
<sequence>MSSQRFYGLGMKLHESTLAQVPEELYRTAEFDSIQHNK</sequence>
<proteinExistence type="predicted"/>
<name>A0ABT9ST43_9FLAO</name>
<evidence type="ECO:0000313" key="2">
    <source>
        <dbReference type="Proteomes" id="UP001235513"/>
    </source>
</evidence>
<dbReference type="EMBL" id="JAUSRL010000011">
    <property type="protein sequence ID" value="MDP9962157.1"/>
    <property type="molecule type" value="Genomic_DNA"/>
</dbReference>
<evidence type="ECO:0000313" key="1">
    <source>
        <dbReference type="EMBL" id="MDP9962157.1"/>
    </source>
</evidence>
<comment type="caution">
    <text evidence="1">The sequence shown here is derived from an EMBL/GenBank/DDBJ whole genome shotgun (WGS) entry which is preliminary data.</text>
</comment>
<gene>
    <name evidence="1" type="ORF">J2T04_004085</name>
</gene>